<dbReference type="NCBIfam" id="TIGR01796">
    <property type="entry name" value="CM_mono_aroH"/>
    <property type="match status" value="1"/>
</dbReference>
<dbReference type="GO" id="GO:0009073">
    <property type="term" value="P:aromatic amino acid family biosynthetic process"/>
    <property type="evidence" value="ECO:0007669"/>
    <property type="project" value="UniProtKB-UniRule"/>
</dbReference>
<dbReference type="GO" id="GO:0008652">
    <property type="term" value="P:amino acid biosynthetic process"/>
    <property type="evidence" value="ECO:0007669"/>
    <property type="project" value="UniProtKB-UniRule"/>
</dbReference>
<dbReference type="Gene3D" id="3.30.1330.40">
    <property type="entry name" value="RutC-like"/>
    <property type="match status" value="1"/>
</dbReference>
<feature type="binding site" evidence="2">
    <location>
        <position position="8"/>
    </location>
    <ligand>
        <name>prephenate</name>
        <dbReference type="ChEBI" id="CHEBI:29934"/>
    </ligand>
</feature>
<evidence type="ECO:0000313" key="4">
    <source>
        <dbReference type="EMBL" id="ACJ60985.1"/>
    </source>
</evidence>
<proteinExistence type="predicted"/>
<dbReference type="PROSITE" id="PS51167">
    <property type="entry name" value="CHORISMATE_MUT_1"/>
    <property type="match status" value="1"/>
</dbReference>
<feature type="binding site" evidence="2">
    <location>
        <position position="108"/>
    </location>
    <ligand>
        <name>prephenate</name>
        <dbReference type="ChEBI" id="CHEBI:29934"/>
    </ligand>
</feature>
<keyword evidence="2 3" id="KW-0057">Aromatic amino acid biosynthesis</keyword>
<dbReference type="PANTHER" id="PTHR21164">
    <property type="entry name" value="CHORISMATE MUTASE"/>
    <property type="match status" value="1"/>
</dbReference>
<reference evidence="4" key="1">
    <citation type="journal article" date="2008" name="Proc. Natl. Acad. Sci. U.S.A.">
        <title>Cloning and characterization of new glycopeptide gene clusters found in an environmental DNA megalibrary.</title>
        <authorList>
            <person name="Banik J.J."/>
            <person name="Brady S.F."/>
        </authorList>
    </citation>
    <scope>NUCLEOTIDE SEQUENCE</scope>
</reference>
<dbReference type="PIRSF" id="PIRSF005965">
    <property type="entry name" value="Chor_mut_AroH"/>
    <property type="match status" value="1"/>
</dbReference>
<evidence type="ECO:0000256" key="1">
    <source>
        <dbReference type="NCBIfam" id="TIGR01796"/>
    </source>
</evidence>
<comment type="catalytic activity">
    <reaction evidence="3">
        <text>chorismate = prephenate</text>
        <dbReference type="Rhea" id="RHEA:13897"/>
        <dbReference type="ChEBI" id="CHEBI:29748"/>
        <dbReference type="ChEBI" id="CHEBI:29934"/>
        <dbReference type="EC" id="5.4.99.5"/>
    </reaction>
</comment>
<dbReference type="EMBL" id="EU874253">
    <property type="protein sequence ID" value="ACJ60985.1"/>
    <property type="molecule type" value="Genomic_DNA"/>
</dbReference>
<name>B7T1C7_9BACT</name>
<dbReference type="EC" id="5.4.99.5" evidence="1 3"/>
<accession>B7T1C7</accession>
<dbReference type="InterPro" id="IPR008243">
    <property type="entry name" value="Chorismate_mutase_AroH"/>
</dbReference>
<organism evidence="4">
    <name type="scientific">uncultured soil bacterium</name>
    <dbReference type="NCBI Taxonomy" id="164851"/>
    <lineage>
        <taxon>Bacteria</taxon>
        <taxon>environmental samples</taxon>
    </lineage>
</organism>
<protein>
    <recommendedName>
        <fullName evidence="1 3">chorismate mutase</fullName>
        <ecNumber evidence="1 3">5.4.99.5</ecNumber>
    </recommendedName>
</protein>
<evidence type="ECO:0000256" key="3">
    <source>
        <dbReference type="PROSITE-ProRule" id="PRU00514"/>
    </source>
</evidence>
<dbReference type="GO" id="GO:0046417">
    <property type="term" value="P:chorismate metabolic process"/>
    <property type="evidence" value="ECO:0007669"/>
    <property type="project" value="TreeGrafter"/>
</dbReference>
<dbReference type="SUPFAM" id="SSF55298">
    <property type="entry name" value="YjgF-like"/>
    <property type="match status" value="1"/>
</dbReference>
<feature type="binding site" evidence="2">
    <location>
        <position position="90"/>
    </location>
    <ligand>
        <name>prephenate</name>
        <dbReference type="ChEBI" id="CHEBI:29934"/>
    </ligand>
</feature>
<evidence type="ECO:0000256" key="2">
    <source>
        <dbReference type="PIRSR" id="PIRSR005965-1"/>
    </source>
</evidence>
<keyword evidence="2 3" id="KW-0028">Amino-acid biosynthesis</keyword>
<gene>
    <name evidence="4" type="primary">teg2</name>
</gene>
<dbReference type="Pfam" id="PF07736">
    <property type="entry name" value="CM_1"/>
    <property type="match status" value="1"/>
</dbReference>
<dbReference type="InterPro" id="IPR035959">
    <property type="entry name" value="RutC-like_sf"/>
</dbReference>
<keyword evidence="3" id="KW-0413">Isomerase</keyword>
<sequence>MMAVRALRGAVQIEVNERDAIIEGTTELVVEVMDRNALTTDDVISVIFTATPDLNSAFPALAARKLGFHDVPLLCATEIAVPGALPRVVRLMAHIETDRPRSAIHHVYLRGAQALRLDIAQ</sequence>
<dbReference type="CDD" id="cd02185">
    <property type="entry name" value="AroH"/>
    <property type="match status" value="1"/>
</dbReference>
<dbReference type="AlphaFoldDB" id="B7T1C7"/>
<dbReference type="GO" id="GO:0004106">
    <property type="term" value="F:chorismate mutase activity"/>
    <property type="evidence" value="ECO:0007669"/>
    <property type="project" value="UniProtKB-UniRule"/>
</dbReference>
<dbReference type="PANTHER" id="PTHR21164:SF0">
    <property type="entry name" value="CHORISMATE MUTASE AROH"/>
    <property type="match status" value="1"/>
</dbReference>